<dbReference type="PANTHER" id="PTHR31490:SF88">
    <property type="entry name" value="BETA-XYLANASE"/>
    <property type="match status" value="1"/>
</dbReference>
<dbReference type="EMBL" id="CP013650">
    <property type="protein sequence ID" value="ALS99906.1"/>
    <property type="molecule type" value="Genomic_DNA"/>
</dbReference>
<sequence length="357" mass="40118">MKHRLLFSLVVLSLVHFGVQANDNAQLSLASLADFPIGAAVPADPWPNSLMQSPQRQALMEQHFDSLTAENAMKMAYLQPAPGEFEFSHADALVSYAKANDMIVHGHALVWHTQTAKWMDEHPGPAHEITQIMDNHVRTVAGHYAGKITSWDVVNEAFTDDNPSEYRETLWYNNIGPGYIERAFRLAHQAAPQADLYYNDYDISGMIGPAKLDRVLEMIDDFLARGVPIHGLGFQMHIDTEKPSLEDIRESFAKAVARGIKVRISELDIAVNQSEQYQHLTPEVAQLQRQRYRDVARVYLETVPAKLRGGITLWGLTDSDSWIPGFKERADWPLLFDADFQPKPALEGFAQGLRGSE</sequence>
<keyword evidence="7 10" id="KW-0326">Glycosidase</keyword>
<dbReference type="Gene3D" id="3.20.20.80">
    <property type="entry name" value="Glycosidases"/>
    <property type="match status" value="1"/>
</dbReference>
<evidence type="ECO:0000256" key="6">
    <source>
        <dbReference type="ARBA" id="ARBA00023277"/>
    </source>
</evidence>
<evidence type="ECO:0000256" key="5">
    <source>
        <dbReference type="ARBA" id="ARBA00022801"/>
    </source>
</evidence>
<organism evidence="13 14">
    <name type="scientific">Lacimicrobium alkaliphilum</name>
    <dbReference type="NCBI Taxonomy" id="1526571"/>
    <lineage>
        <taxon>Bacteria</taxon>
        <taxon>Pseudomonadati</taxon>
        <taxon>Pseudomonadota</taxon>
        <taxon>Gammaproteobacteria</taxon>
        <taxon>Alteromonadales</taxon>
        <taxon>Alteromonadaceae</taxon>
        <taxon>Lacimicrobium</taxon>
    </lineage>
</organism>
<comment type="similarity">
    <text evidence="2 10">Belongs to the glycosyl hydrolase 10 (cellulase F) family.</text>
</comment>
<evidence type="ECO:0000313" key="14">
    <source>
        <dbReference type="Proteomes" id="UP000068447"/>
    </source>
</evidence>
<evidence type="ECO:0000256" key="3">
    <source>
        <dbReference type="ARBA" id="ARBA00022651"/>
    </source>
</evidence>
<evidence type="ECO:0000256" key="8">
    <source>
        <dbReference type="ARBA" id="ARBA00023326"/>
    </source>
</evidence>
<dbReference type="SUPFAM" id="SSF51445">
    <property type="entry name" value="(Trans)glycosidases"/>
    <property type="match status" value="1"/>
</dbReference>
<dbReference type="PANTHER" id="PTHR31490">
    <property type="entry name" value="GLYCOSYL HYDROLASE"/>
    <property type="match status" value="1"/>
</dbReference>
<dbReference type="SMART" id="SM00633">
    <property type="entry name" value="Glyco_10"/>
    <property type="match status" value="1"/>
</dbReference>
<keyword evidence="6 10" id="KW-0119">Carbohydrate metabolism</keyword>
<keyword evidence="8 10" id="KW-0624">Polysaccharide degradation</keyword>
<gene>
    <name evidence="13" type="ORF">AT746_17630</name>
</gene>
<dbReference type="InterPro" id="IPR001000">
    <property type="entry name" value="GH10_dom"/>
</dbReference>
<protein>
    <recommendedName>
        <fullName evidence="10">Beta-xylanase</fullName>
        <ecNumber evidence="10">3.2.1.8</ecNumber>
    </recommendedName>
</protein>
<feature type="chain" id="PRO_5006836086" description="Beta-xylanase" evidence="11">
    <location>
        <begin position="22"/>
        <end position="357"/>
    </location>
</feature>
<keyword evidence="4 11" id="KW-0732">Signal</keyword>
<evidence type="ECO:0000256" key="7">
    <source>
        <dbReference type="ARBA" id="ARBA00023295"/>
    </source>
</evidence>
<dbReference type="GO" id="GO:0045493">
    <property type="term" value="P:xylan catabolic process"/>
    <property type="evidence" value="ECO:0007669"/>
    <property type="project" value="UniProtKB-KW"/>
</dbReference>
<evidence type="ECO:0000256" key="4">
    <source>
        <dbReference type="ARBA" id="ARBA00022729"/>
    </source>
</evidence>
<dbReference type="InterPro" id="IPR044846">
    <property type="entry name" value="GH10"/>
</dbReference>
<evidence type="ECO:0000313" key="13">
    <source>
        <dbReference type="EMBL" id="ALS99906.1"/>
    </source>
</evidence>
<evidence type="ECO:0000256" key="2">
    <source>
        <dbReference type="ARBA" id="ARBA00007495"/>
    </source>
</evidence>
<dbReference type="EC" id="3.2.1.8" evidence="10"/>
<accession>A0A0U3APU9</accession>
<dbReference type="PROSITE" id="PS51760">
    <property type="entry name" value="GH10_2"/>
    <property type="match status" value="1"/>
</dbReference>
<feature type="domain" description="GH10" evidence="12">
    <location>
        <begin position="26"/>
        <end position="352"/>
    </location>
</feature>
<dbReference type="InterPro" id="IPR031158">
    <property type="entry name" value="GH10_AS"/>
</dbReference>
<proteinExistence type="inferred from homology"/>
<keyword evidence="3" id="KW-0858">Xylan degradation</keyword>
<dbReference type="Pfam" id="PF00331">
    <property type="entry name" value="Glyco_hydro_10"/>
    <property type="match status" value="1"/>
</dbReference>
<keyword evidence="5 10" id="KW-0378">Hydrolase</keyword>
<comment type="catalytic activity">
    <reaction evidence="1 10">
        <text>Endohydrolysis of (1-&gt;4)-beta-D-xylosidic linkages in xylans.</text>
        <dbReference type="EC" id="3.2.1.8"/>
    </reaction>
</comment>
<keyword evidence="14" id="KW-1185">Reference proteome</keyword>
<evidence type="ECO:0000256" key="11">
    <source>
        <dbReference type="SAM" id="SignalP"/>
    </source>
</evidence>
<feature type="signal peptide" evidence="11">
    <location>
        <begin position="1"/>
        <end position="21"/>
    </location>
</feature>
<evidence type="ECO:0000259" key="12">
    <source>
        <dbReference type="PROSITE" id="PS51760"/>
    </source>
</evidence>
<name>A0A0U3APU9_9ALTE</name>
<dbReference type="AlphaFoldDB" id="A0A0U3APU9"/>
<dbReference type="Proteomes" id="UP000068447">
    <property type="component" value="Chromosome"/>
</dbReference>
<dbReference type="RefSeq" id="WP_062483154.1">
    <property type="nucleotide sequence ID" value="NZ_CP013650.1"/>
</dbReference>
<dbReference type="KEGG" id="lal:AT746_17630"/>
<dbReference type="STRING" id="1526571.AT746_17630"/>
<dbReference type="InterPro" id="IPR017853">
    <property type="entry name" value="GH"/>
</dbReference>
<dbReference type="OrthoDB" id="9815836at2"/>
<evidence type="ECO:0000256" key="9">
    <source>
        <dbReference type="PROSITE-ProRule" id="PRU10061"/>
    </source>
</evidence>
<evidence type="ECO:0000256" key="1">
    <source>
        <dbReference type="ARBA" id="ARBA00000681"/>
    </source>
</evidence>
<dbReference type="GO" id="GO:0031176">
    <property type="term" value="F:endo-1,4-beta-xylanase activity"/>
    <property type="evidence" value="ECO:0007669"/>
    <property type="project" value="UniProtKB-EC"/>
</dbReference>
<reference evidence="13 14" key="1">
    <citation type="submission" date="2015-12" db="EMBL/GenBank/DDBJ databases">
        <title>Complete genome of Lacimicrobium alkaliphilum KCTC 32984.</title>
        <authorList>
            <person name="Kim S.-G."/>
            <person name="Lee Y.-J."/>
        </authorList>
    </citation>
    <scope>NUCLEOTIDE SEQUENCE [LARGE SCALE GENOMIC DNA]</scope>
    <source>
        <strain evidence="13 14">YelD216</strain>
    </source>
</reference>
<dbReference type="PRINTS" id="PR00134">
    <property type="entry name" value="GLHYDRLASE10"/>
</dbReference>
<feature type="active site" description="Nucleophile" evidence="9">
    <location>
        <position position="266"/>
    </location>
</feature>
<evidence type="ECO:0000256" key="10">
    <source>
        <dbReference type="RuleBase" id="RU361174"/>
    </source>
</evidence>
<dbReference type="PROSITE" id="PS00591">
    <property type="entry name" value="GH10_1"/>
    <property type="match status" value="1"/>
</dbReference>